<name>A0A0C2W3D5_SERVB</name>
<evidence type="ECO:0000259" key="8">
    <source>
        <dbReference type="Pfam" id="PF00150"/>
    </source>
</evidence>
<feature type="domain" description="Glycoside hydrolase family 5" evidence="8">
    <location>
        <begin position="100"/>
        <end position="366"/>
    </location>
</feature>
<evidence type="ECO:0000256" key="1">
    <source>
        <dbReference type="ARBA" id="ARBA00001678"/>
    </source>
</evidence>
<dbReference type="AlphaFoldDB" id="A0A0C2W3D5"/>
<comment type="similarity">
    <text evidence="2 6">Belongs to the glycosyl hydrolase 5 (cellulase A) family.</text>
</comment>
<feature type="chain" id="PRO_5007392252" description="mannan endo-1,4-beta-mannosidase" evidence="7">
    <location>
        <begin position="20"/>
        <end position="404"/>
    </location>
</feature>
<reference evidence="9" key="3">
    <citation type="submission" date="2015-02" db="EMBL/GenBank/DDBJ databases">
        <title>Evolutionary Origins and Diversification of the Mycorrhizal Mutualists.</title>
        <authorList>
            <consortium name="DOE Joint Genome Institute"/>
            <consortium name="Mycorrhizal Genomics Consortium"/>
            <person name="Kohler A."/>
            <person name="Kuo A."/>
            <person name="Nagy L.G."/>
            <person name="Floudas D."/>
            <person name="Copeland A."/>
            <person name="Barry K.W."/>
            <person name="Cichocki N."/>
            <person name="Veneault-Fourrey C."/>
            <person name="LaButti K."/>
            <person name="Lindquist E.A."/>
            <person name="Lipzen A."/>
            <person name="Lundell T."/>
            <person name="Morin E."/>
            <person name="Murat C."/>
            <person name="Riley R."/>
            <person name="Ohm R."/>
            <person name="Sun H."/>
            <person name="Tunlid A."/>
            <person name="Henrissat B."/>
            <person name="Grigoriev I.V."/>
            <person name="Hibbett D.S."/>
            <person name="Martin F."/>
        </authorList>
    </citation>
    <scope>NUCLEOTIDE SEQUENCE</scope>
    <source>
        <strain evidence="9">MAFF 305830</strain>
    </source>
</reference>
<dbReference type="PANTHER" id="PTHR31451">
    <property type="match status" value="1"/>
</dbReference>
<evidence type="ECO:0000256" key="6">
    <source>
        <dbReference type="RuleBase" id="RU361153"/>
    </source>
</evidence>
<dbReference type="InterPro" id="IPR045053">
    <property type="entry name" value="MAN-like"/>
</dbReference>
<dbReference type="InterPro" id="IPR017853">
    <property type="entry name" value="GH"/>
</dbReference>
<comment type="catalytic activity">
    <reaction evidence="1">
        <text>Random hydrolysis of (1-&gt;4)-beta-D-mannosidic linkages in mannans, galactomannans and glucomannans.</text>
        <dbReference type="EC" id="3.2.1.78"/>
    </reaction>
</comment>
<feature type="signal peptide" evidence="7">
    <location>
        <begin position="1"/>
        <end position="19"/>
    </location>
</feature>
<dbReference type="EMBL" id="KN824299">
    <property type="protein sequence ID" value="KIM27383.1"/>
    <property type="molecule type" value="Genomic_DNA"/>
</dbReference>
<evidence type="ECO:0000256" key="7">
    <source>
        <dbReference type="SAM" id="SignalP"/>
    </source>
</evidence>
<evidence type="ECO:0000313" key="10">
    <source>
        <dbReference type="EMBL" id="KIM27383.1"/>
    </source>
</evidence>
<keyword evidence="5 6" id="KW-0326">Glycosidase</keyword>
<dbReference type="HOGENOM" id="CLU_031603_4_0_1"/>
<dbReference type="SUPFAM" id="SSF51445">
    <property type="entry name" value="(Trans)glycosidases"/>
    <property type="match status" value="1"/>
</dbReference>
<dbReference type="Pfam" id="PF00150">
    <property type="entry name" value="Cellulase"/>
    <property type="match status" value="1"/>
</dbReference>
<dbReference type="EC" id="3.2.1.78" evidence="3"/>
<dbReference type="Proteomes" id="UP000054097">
    <property type="component" value="Unassembled WGS sequence"/>
</dbReference>
<keyword evidence="4 6" id="KW-0378">Hydrolase</keyword>
<dbReference type="GO" id="GO:0046355">
    <property type="term" value="P:mannan catabolic process"/>
    <property type="evidence" value="ECO:0007669"/>
    <property type="project" value="UniProtKB-ARBA"/>
</dbReference>
<dbReference type="GO" id="GO:0016985">
    <property type="term" value="F:mannan endo-1,4-beta-mannosidase activity"/>
    <property type="evidence" value="ECO:0007669"/>
    <property type="project" value="UniProtKB-EC"/>
</dbReference>
<evidence type="ECO:0000256" key="2">
    <source>
        <dbReference type="ARBA" id="ARBA00005641"/>
    </source>
</evidence>
<sequence length="404" mass="44987">MLFNSLLTTLLGAATAVSAAKRGFVYPDGENFAVDGQKFFYFGTNAYWFSFLDNITDVSIAMDQAKAAGIKVIRTWGFRELNATYVEGGLPQYGGEGAGASTIYFRSWANGTGTINYGDNGLKRLDQVVDLAQQKGLKLIFALTNNWADYGGMDVLTVNLGGKYHDDFFTMPKIKSEFKKYVKAVVNRYKNSPAIFAWELGNEPRCGADGTRNLPRGPSCTVSTINSWTKEMAGYIKSLDCDHMVAAGTEGFFNGTSDDWAYNGADGVDSEGILRMRDIDFGTFHLYPDWWSKSVEWATNFTIAHAKLQHKVRKPVISEEYGWLLDEDRQAWLGRSSNITRVEAIGAWQKAAIDNKLAGDMYWQLGVDGLSFGNSTDDGFTIYLKSPEAQPLIYEHARKMNRRA</sequence>
<dbReference type="PANTHER" id="PTHR31451:SF21">
    <property type="entry name" value="MANNAN ENDO-1,4-BETA-MANNOSIDASE C"/>
    <property type="match status" value="1"/>
</dbReference>
<keyword evidence="11" id="KW-1185">Reference proteome</keyword>
<dbReference type="Gene3D" id="3.20.20.80">
    <property type="entry name" value="Glycosidases"/>
    <property type="match status" value="1"/>
</dbReference>
<gene>
    <name evidence="9" type="ORF">M408DRAFT_29901</name>
    <name evidence="10" type="ORF">M408DRAFT_71316</name>
</gene>
<reference evidence="11" key="2">
    <citation type="submission" date="2015-01" db="EMBL/GenBank/DDBJ databases">
        <title>Evolutionary Origins and Diversification of the Mycorrhizal Mutualists.</title>
        <authorList>
            <consortium name="DOE Joint Genome Institute"/>
            <consortium name="Mycorrhizal Genomics Consortium"/>
            <person name="Kohler A."/>
            <person name="Kuo A."/>
            <person name="Nagy L.G."/>
            <person name="Floudas D."/>
            <person name="Copeland A."/>
            <person name="Barry K.W."/>
            <person name="Cichocki N."/>
            <person name="Veneault-Fourrey C."/>
            <person name="LaButti K."/>
            <person name="Lindquist E.A."/>
            <person name="Lipzen A."/>
            <person name="Lundell T."/>
            <person name="Morin E."/>
            <person name="Murat C."/>
            <person name="Riley R."/>
            <person name="Ohm R."/>
            <person name="Sun H."/>
            <person name="Tunlid A."/>
            <person name="Henrissat B."/>
            <person name="Grigoriev I.V."/>
            <person name="Hibbett D.S."/>
            <person name="Martin F."/>
        </authorList>
    </citation>
    <scope>NUCLEOTIDE SEQUENCE [LARGE SCALE GENOMIC DNA]</scope>
    <source>
        <strain evidence="11">MAFF 305830</strain>
    </source>
</reference>
<evidence type="ECO:0000256" key="4">
    <source>
        <dbReference type="ARBA" id="ARBA00022801"/>
    </source>
</evidence>
<dbReference type="OrthoDB" id="406631at2759"/>
<proteinExistence type="inferred from homology"/>
<keyword evidence="7" id="KW-0732">Signal</keyword>
<dbReference type="EMBL" id="KN824397">
    <property type="protein sequence ID" value="KIM20998.1"/>
    <property type="molecule type" value="Genomic_DNA"/>
</dbReference>
<reference evidence="9 11" key="1">
    <citation type="submission" date="2014-04" db="EMBL/GenBank/DDBJ databases">
        <authorList>
            <consortium name="DOE Joint Genome Institute"/>
            <person name="Kuo A."/>
            <person name="Zuccaro A."/>
            <person name="Kohler A."/>
            <person name="Nagy L.G."/>
            <person name="Floudas D."/>
            <person name="Copeland A."/>
            <person name="Barry K.W."/>
            <person name="Cichocki N."/>
            <person name="Veneault-Fourrey C."/>
            <person name="LaButti K."/>
            <person name="Lindquist E.A."/>
            <person name="Lipzen A."/>
            <person name="Lundell T."/>
            <person name="Morin E."/>
            <person name="Murat C."/>
            <person name="Sun H."/>
            <person name="Tunlid A."/>
            <person name="Henrissat B."/>
            <person name="Grigoriev I.V."/>
            <person name="Hibbett D.S."/>
            <person name="Martin F."/>
            <person name="Nordberg H.P."/>
            <person name="Cantor M.N."/>
            <person name="Hua S.X."/>
        </authorList>
    </citation>
    <scope>NUCLEOTIDE SEQUENCE [LARGE SCALE GENOMIC DNA]</scope>
    <source>
        <strain evidence="9 11">MAFF 305830</strain>
    </source>
</reference>
<dbReference type="STRING" id="933852.A0A0C2W3D5"/>
<dbReference type="InterPro" id="IPR001547">
    <property type="entry name" value="Glyco_hydro_5"/>
</dbReference>
<protein>
    <recommendedName>
        <fullName evidence="3">mannan endo-1,4-beta-mannosidase</fullName>
        <ecNumber evidence="3">3.2.1.78</ecNumber>
    </recommendedName>
</protein>
<evidence type="ECO:0000313" key="11">
    <source>
        <dbReference type="Proteomes" id="UP000054097"/>
    </source>
</evidence>
<evidence type="ECO:0000256" key="3">
    <source>
        <dbReference type="ARBA" id="ARBA00012706"/>
    </source>
</evidence>
<evidence type="ECO:0000313" key="9">
    <source>
        <dbReference type="EMBL" id="KIM20998.1"/>
    </source>
</evidence>
<accession>A0A0C2W3D5</accession>
<organism evidence="9 11">
    <name type="scientific">Serendipita vermifera MAFF 305830</name>
    <dbReference type="NCBI Taxonomy" id="933852"/>
    <lineage>
        <taxon>Eukaryota</taxon>
        <taxon>Fungi</taxon>
        <taxon>Dikarya</taxon>
        <taxon>Basidiomycota</taxon>
        <taxon>Agaricomycotina</taxon>
        <taxon>Agaricomycetes</taxon>
        <taxon>Sebacinales</taxon>
        <taxon>Serendipitaceae</taxon>
        <taxon>Serendipita</taxon>
    </lineage>
</organism>
<evidence type="ECO:0000256" key="5">
    <source>
        <dbReference type="ARBA" id="ARBA00023295"/>
    </source>
</evidence>